<evidence type="ECO:0000313" key="3">
    <source>
        <dbReference type="EMBL" id="EJT80733.1"/>
    </source>
</evidence>
<dbReference type="InterPro" id="IPR036282">
    <property type="entry name" value="Glutathione-S-Trfase_C_sf"/>
</dbReference>
<dbReference type="PANTHER" id="PTHR43968:SF6">
    <property type="entry name" value="GLUTATHIONE S-TRANSFERASE OMEGA"/>
    <property type="match status" value="1"/>
</dbReference>
<reference evidence="5" key="1">
    <citation type="submission" date="2010-07" db="EMBL/GenBank/DDBJ databases">
        <title>The genome sequence of Gaeumannomyces graminis var. tritici strain R3-111a-1.</title>
        <authorList>
            <consortium name="The Broad Institute Genome Sequencing Platform"/>
            <person name="Ma L.-J."/>
            <person name="Dead R."/>
            <person name="Young S."/>
            <person name="Zeng Q."/>
            <person name="Koehrsen M."/>
            <person name="Alvarado L."/>
            <person name="Berlin A."/>
            <person name="Chapman S.B."/>
            <person name="Chen Z."/>
            <person name="Freedman E."/>
            <person name="Gellesch M."/>
            <person name="Goldberg J."/>
            <person name="Griggs A."/>
            <person name="Gujja S."/>
            <person name="Heilman E.R."/>
            <person name="Heiman D."/>
            <person name="Hepburn T."/>
            <person name="Howarth C."/>
            <person name="Jen D."/>
            <person name="Larson L."/>
            <person name="Mehta T."/>
            <person name="Neiman D."/>
            <person name="Pearson M."/>
            <person name="Roberts A."/>
            <person name="Saif S."/>
            <person name="Shea T."/>
            <person name="Shenoy N."/>
            <person name="Sisk P."/>
            <person name="Stolte C."/>
            <person name="Sykes S."/>
            <person name="Walk T."/>
            <person name="White J."/>
            <person name="Yandava C."/>
            <person name="Haas B."/>
            <person name="Nusbaum C."/>
            <person name="Birren B."/>
        </authorList>
    </citation>
    <scope>NUCLEOTIDE SEQUENCE [LARGE SCALE GENOMIC DNA]</scope>
    <source>
        <strain evidence="5">R3-111a-1</strain>
    </source>
</reference>
<dbReference type="SUPFAM" id="SSF52833">
    <property type="entry name" value="Thioredoxin-like"/>
    <property type="match status" value="1"/>
</dbReference>
<gene>
    <name evidence="4" type="primary">20341185</name>
    <name evidence="3" type="ORF">GGTG_00727</name>
</gene>
<dbReference type="PANTHER" id="PTHR43968">
    <property type="match status" value="1"/>
</dbReference>
<accession>J3NHJ0</accession>
<organism evidence="3">
    <name type="scientific">Gaeumannomyces tritici (strain R3-111a-1)</name>
    <name type="common">Wheat and barley take-all root rot fungus</name>
    <name type="synonym">Gaeumannomyces graminis var. tritici</name>
    <dbReference type="NCBI Taxonomy" id="644352"/>
    <lineage>
        <taxon>Eukaryota</taxon>
        <taxon>Fungi</taxon>
        <taxon>Dikarya</taxon>
        <taxon>Ascomycota</taxon>
        <taxon>Pezizomycotina</taxon>
        <taxon>Sordariomycetes</taxon>
        <taxon>Sordariomycetidae</taxon>
        <taxon>Magnaporthales</taxon>
        <taxon>Magnaporthaceae</taxon>
        <taxon>Gaeumannomyces</taxon>
    </lineage>
</organism>
<reference evidence="4" key="5">
    <citation type="submission" date="2018-04" db="UniProtKB">
        <authorList>
            <consortium name="EnsemblFungi"/>
        </authorList>
    </citation>
    <scope>IDENTIFICATION</scope>
    <source>
        <strain evidence="4">R3-111a-1</strain>
    </source>
</reference>
<dbReference type="Pfam" id="PF25907">
    <property type="entry name" value="DUF7962"/>
    <property type="match status" value="1"/>
</dbReference>
<evidence type="ECO:0000259" key="2">
    <source>
        <dbReference type="Pfam" id="PF25907"/>
    </source>
</evidence>
<dbReference type="EMBL" id="GL385395">
    <property type="protein sequence ID" value="EJT80733.1"/>
    <property type="molecule type" value="Genomic_DNA"/>
</dbReference>
<dbReference type="InterPro" id="IPR058268">
    <property type="entry name" value="DUF7962"/>
</dbReference>
<dbReference type="RefSeq" id="XP_009216742.1">
    <property type="nucleotide sequence ID" value="XM_009218478.1"/>
</dbReference>
<dbReference type="CDD" id="cd00299">
    <property type="entry name" value="GST_C_family"/>
    <property type="match status" value="1"/>
</dbReference>
<dbReference type="InterPro" id="IPR050983">
    <property type="entry name" value="GST_Omega/HSP26"/>
</dbReference>
<dbReference type="HOGENOM" id="CLU_039745_0_0_1"/>
<evidence type="ECO:0000313" key="4">
    <source>
        <dbReference type="EnsemblFungi" id="EJT80733"/>
    </source>
</evidence>
<dbReference type="Gene3D" id="1.20.1050.10">
    <property type="match status" value="1"/>
</dbReference>
<dbReference type="Gene3D" id="3.40.30.110">
    <property type="match status" value="2"/>
</dbReference>
<proteinExistence type="predicted"/>
<dbReference type="VEuPathDB" id="FungiDB:GGTG_00727"/>
<feature type="domain" description="GST N-terminal" evidence="1">
    <location>
        <begin position="10"/>
        <end position="82"/>
    </location>
</feature>
<protein>
    <submittedName>
        <fullName evidence="3 4">Uncharacterized protein</fullName>
    </submittedName>
</protein>
<dbReference type="STRING" id="644352.J3NHJ0"/>
<dbReference type="CDD" id="cd00570">
    <property type="entry name" value="GST_N_family"/>
    <property type="match status" value="1"/>
</dbReference>
<dbReference type="Pfam" id="PF13417">
    <property type="entry name" value="GST_N_3"/>
    <property type="match status" value="1"/>
</dbReference>
<dbReference type="InterPro" id="IPR036249">
    <property type="entry name" value="Thioredoxin-like_sf"/>
</dbReference>
<dbReference type="SUPFAM" id="SSF47616">
    <property type="entry name" value="GST C-terminal domain-like"/>
    <property type="match status" value="1"/>
</dbReference>
<keyword evidence="5" id="KW-1185">Reference proteome</keyword>
<reference evidence="3" key="3">
    <citation type="submission" date="2010-09" db="EMBL/GenBank/DDBJ databases">
        <title>Annotation of Gaeumannomyces graminis var. tritici R3-111a-1.</title>
        <authorList>
            <consortium name="The Broad Institute Genome Sequencing Platform"/>
            <person name="Ma L.-J."/>
            <person name="Dead R."/>
            <person name="Young S.K."/>
            <person name="Zeng Q."/>
            <person name="Gargeya S."/>
            <person name="Fitzgerald M."/>
            <person name="Haas B."/>
            <person name="Abouelleil A."/>
            <person name="Alvarado L."/>
            <person name="Arachchi H.M."/>
            <person name="Berlin A."/>
            <person name="Brown A."/>
            <person name="Chapman S.B."/>
            <person name="Chen Z."/>
            <person name="Dunbar C."/>
            <person name="Freedman E."/>
            <person name="Gearin G."/>
            <person name="Gellesch M."/>
            <person name="Goldberg J."/>
            <person name="Griggs A."/>
            <person name="Gujja S."/>
            <person name="Heiman D."/>
            <person name="Howarth C."/>
            <person name="Larson L."/>
            <person name="Lui A."/>
            <person name="MacDonald P.J.P."/>
            <person name="Mehta T."/>
            <person name="Montmayeur A."/>
            <person name="Murphy C."/>
            <person name="Neiman D."/>
            <person name="Pearson M."/>
            <person name="Priest M."/>
            <person name="Roberts A."/>
            <person name="Saif S."/>
            <person name="Shea T."/>
            <person name="Shenoy N."/>
            <person name="Sisk P."/>
            <person name="Stolte C."/>
            <person name="Sykes S."/>
            <person name="Yandava C."/>
            <person name="Wortman J."/>
            <person name="Nusbaum C."/>
            <person name="Birren B."/>
        </authorList>
    </citation>
    <scope>NUCLEOTIDE SEQUENCE</scope>
    <source>
        <strain evidence="3">R3-111a-1</strain>
    </source>
</reference>
<name>J3NHJ0_GAET3</name>
<dbReference type="eggNOG" id="ENOG502S039">
    <property type="taxonomic scope" value="Eukaryota"/>
</dbReference>
<sequence length="340" mass="37423">MADSELPIVLYHYPFSPYARRVLWYLSLRGIPYKQCIQPPTMPRPDLAQLGIKHRRIPVMAIGRDVYLDTRLILAKLEDTHRSLPRLGAADPQSRGVGRLLAALTLDTDIFLAAFRLLPEDKLPMLREPEFQRDRADFVGAPPGGWASKAEAVHRFREVMQVLETTLLADGRDWILNTSGPSLADIEAVWPFHWLVTLPQQALPPDQVSAAVFPRVFAWIDRFDRAVRATKATAPRPETLGGGQAAALILGSRFHDDAEGATAGPEYCGADGGVAKGVAVRLWPTDTGVNHRDTGRLVGLDHDEIVIETTLAGGEAGVRLHAPRHGFRVRPVAGQETGRL</sequence>
<reference evidence="4" key="4">
    <citation type="journal article" date="2015" name="G3 (Bethesda)">
        <title>Genome sequences of three phytopathogenic species of the Magnaporthaceae family of fungi.</title>
        <authorList>
            <person name="Okagaki L.H."/>
            <person name="Nunes C.C."/>
            <person name="Sailsbery J."/>
            <person name="Clay B."/>
            <person name="Brown D."/>
            <person name="John T."/>
            <person name="Oh Y."/>
            <person name="Young N."/>
            <person name="Fitzgerald M."/>
            <person name="Haas B.J."/>
            <person name="Zeng Q."/>
            <person name="Young S."/>
            <person name="Adiconis X."/>
            <person name="Fan L."/>
            <person name="Levin J.Z."/>
            <person name="Mitchell T.K."/>
            <person name="Okubara P.A."/>
            <person name="Farman M.L."/>
            <person name="Kohn L.M."/>
            <person name="Birren B."/>
            <person name="Ma L.-J."/>
            <person name="Dean R.A."/>
        </authorList>
    </citation>
    <scope>NUCLEOTIDE SEQUENCE</scope>
    <source>
        <strain evidence="4">R3-111a-1</strain>
    </source>
</reference>
<dbReference type="InterPro" id="IPR004045">
    <property type="entry name" value="Glutathione_S-Trfase_N"/>
</dbReference>
<feature type="domain" description="DUF7962" evidence="2">
    <location>
        <begin position="114"/>
        <end position="231"/>
    </location>
</feature>
<dbReference type="GeneID" id="20341185"/>
<reference evidence="3" key="2">
    <citation type="submission" date="2010-07" db="EMBL/GenBank/DDBJ databases">
        <authorList>
            <consortium name="The Broad Institute Genome Sequencing Platform"/>
            <consortium name="Broad Institute Genome Sequencing Center for Infectious Disease"/>
            <person name="Ma L.-J."/>
            <person name="Dead R."/>
            <person name="Young S."/>
            <person name="Zeng Q."/>
            <person name="Koehrsen M."/>
            <person name="Alvarado L."/>
            <person name="Berlin A."/>
            <person name="Chapman S.B."/>
            <person name="Chen Z."/>
            <person name="Freedman E."/>
            <person name="Gellesch M."/>
            <person name="Goldberg J."/>
            <person name="Griggs A."/>
            <person name="Gujja S."/>
            <person name="Heilman E.R."/>
            <person name="Heiman D."/>
            <person name="Hepburn T."/>
            <person name="Howarth C."/>
            <person name="Jen D."/>
            <person name="Larson L."/>
            <person name="Mehta T."/>
            <person name="Neiman D."/>
            <person name="Pearson M."/>
            <person name="Roberts A."/>
            <person name="Saif S."/>
            <person name="Shea T."/>
            <person name="Shenoy N."/>
            <person name="Sisk P."/>
            <person name="Stolte C."/>
            <person name="Sykes S."/>
            <person name="Walk T."/>
            <person name="White J."/>
            <person name="Yandava C."/>
            <person name="Haas B."/>
            <person name="Nusbaum C."/>
            <person name="Birren B."/>
        </authorList>
    </citation>
    <scope>NUCLEOTIDE SEQUENCE</scope>
    <source>
        <strain evidence="3">R3-111a-1</strain>
    </source>
</reference>
<evidence type="ECO:0000259" key="1">
    <source>
        <dbReference type="Pfam" id="PF13417"/>
    </source>
</evidence>
<dbReference type="GO" id="GO:0005737">
    <property type="term" value="C:cytoplasm"/>
    <property type="evidence" value="ECO:0007669"/>
    <property type="project" value="TreeGrafter"/>
</dbReference>
<dbReference type="Proteomes" id="UP000006039">
    <property type="component" value="Unassembled WGS sequence"/>
</dbReference>
<dbReference type="AlphaFoldDB" id="J3NHJ0"/>
<dbReference type="OrthoDB" id="202840at2759"/>
<dbReference type="EnsemblFungi" id="EJT80733">
    <property type="protein sequence ID" value="EJT80733"/>
    <property type="gene ID" value="GGTG_00727"/>
</dbReference>
<evidence type="ECO:0000313" key="5">
    <source>
        <dbReference type="Proteomes" id="UP000006039"/>
    </source>
</evidence>